<dbReference type="AlphaFoldDB" id="A0A841SSL7"/>
<comment type="caution">
    <text evidence="1">The sequence shown here is derived from an EMBL/GenBank/DDBJ whole genome shotgun (WGS) entry which is preliminary data.</text>
</comment>
<gene>
    <name evidence="1" type="ORF">H7B67_14585</name>
</gene>
<dbReference type="RefSeq" id="WP_185120579.1">
    <property type="nucleotide sequence ID" value="NZ_JACJVQ010000013.1"/>
</dbReference>
<accession>A0A841SSL7</accession>
<protein>
    <submittedName>
        <fullName evidence="1">Uncharacterized protein</fullName>
    </submittedName>
</protein>
<keyword evidence="2" id="KW-1185">Reference proteome</keyword>
<dbReference type="EMBL" id="JACJVQ010000013">
    <property type="protein sequence ID" value="MBB6635343.1"/>
    <property type="molecule type" value="Genomic_DNA"/>
</dbReference>
<dbReference type="Proteomes" id="UP000535838">
    <property type="component" value="Unassembled WGS sequence"/>
</dbReference>
<evidence type="ECO:0000313" key="1">
    <source>
        <dbReference type="EMBL" id="MBB6635343.1"/>
    </source>
</evidence>
<evidence type="ECO:0000313" key="2">
    <source>
        <dbReference type="Proteomes" id="UP000535838"/>
    </source>
</evidence>
<reference evidence="1 2" key="1">
    <citation type="submission" date="2020-08" db="EMBL/GenBank/DDBJ databases">
        <title>Cohnella phylogeny.</title>
        <authorList>
            <person name="Dunlap C."/>
        </authorList>
    </citation>
    <scope>NUCLEOTIDE SEQUENCE [LARGE SCALE GENOMIC DNA]</scope>
    <source>
        <strain evidence="1 2">DSM 25241</strain>
    </source>
</reference>
<sequence>MKLRILPVAITAVLSAALLFGGWYAYGHYGVEKPLEKVASSLPGVVSAETSNSVNKVVLKLELSSDADLADIYHKVETEGSGSIGGKKLELVVSEPENEQLEKAWRSALFGVAESMEHREYSGVQDAMDSLAKKVPGLTAVTEMDDTNVYVSLKLGDAAKYVILPRQAQEMGVWPNA</sequence>
<organism evidence="1 2">
    <name type="scientific">Cohnella thailandensis</name>
    <dbReference type="NCBI Taxonomy" id="557557"/>
    <lineage>
        <taxon>Bacteria</taxon>
        <taxon>Bacillati</taxon>
        <taxon>Bacillota</taxon>
        <taxon>Bacilli</taxon>
        <taxon>Bacillales</taxon>
        <taxon>Paenibacillaceae</taxon>
        <taxon>Cohnella</taxon>
    </lineage>
</organism>
<proteinExistence type="predicted"/>
<name>A0A841SSL7_9BACL</name>